<keyword evidence="6 9" id="KW-1133">Transmembrane helix</keyword>
<evidence type="ECO:0000256" key="3">
    <source>
        <dbReference type="ARBA" id="ARBA00022475"/>
    </source>
</evidence>
<dbReference type="EMBL" id="FRBN01000025">
    <property type="protein sequence ID" value="SHL66257.1"/>
    <property type="molecule type" value="Genomic_DNA"/>
</dbReference>
<dbReference type="STRING" id="1054996.SAMN05444414_12521"/>
<feature type="domain" description="Bacterial sugar transferase" evidence="10">
    <location>
        <begin position="33"/>
        <end position="221"/>
    </location>
</feature>
<evidence type="ECO:0000313" key="11">
    <source>
        <dbReference type="EMBL" id="SHL66257.1"/>
    </source>
</evidence>
<organism evidence="11 12">
    <name type="scientific">Roseovarius marisflavi</name>
    <dbReference type="NCBI Taxonomy" id="1054996"/>
    <lineage>
        <taxon>Bacteria</taxon>
        <taxon>Pseudomonadati</taxon>
        <taxon>Pseudomonadota</taxon>
        <taxon>Alphaproteobacteria</taxon>
        <taxon>Rhodobacterales</taxon>
        <taxon>Roseobacteraceae</taxon>
        <taxon>Roseovarius</taxon>
    </lineage>
</organism>
<evidence type="ECO:0000313" key="12">
    <source>
        <dbReference type="Proteomes" id="UP000184191"/>
    </source>
</evidence>
<keyword evidence="8" id="KW-0270">Exopolysaccharide synthesis</keyword>
<keyword evidence="4 11" id="KW-0808">Transferase</keyword>
<gene>
    <name evidence="11" type="ORF">SAMN05444414_12521</name>
</gene>
<dbReference type="PANTHER" id="PTHR30576:SF4">
    <property type="entry name" value="UNDECAPRENYL-PHOSPHATE GALACTOSE PHOSPHOTRANSFERASE"/>
    <property type="match status" value="1"/>
</dbReference>
<dbReference type="GO" id="GO:0000271">
    <property type="term" value="P:polysaccharide biosynthetic process"/>
    <property type="evidence" value="ECO:0007669"/>
    <property type="project" value="UniProtKB-KW"/>
</dbReference>
<comment type="subcellular location">
    <subcellularLocation>
        <location evidence="1">Cell membrane</location>
    </subcellularLocation>
</comment>
<dbReference type="Pfam" id="PF02397">
    <property type="entry name" value="Bac_transf"/>
    <property type="match status" value="1"/>
</dbReference>
<name>A0A1M7CGF2_9RHOB</name>
<dbReference type="AlphaFoldDB" id="A0A1M7CGF2"/>
<accession>A0A1M7CGF2</accession>
<dbReference type="PANTHER" id="PTHR30576">
    <property type="entry name" value="COLANIC BIOSYNTHESIS UDP-GLUCOSE LIPID CARRIER TRANSFERASE"/>
    <property type="match status" value="1"/>
</dbReference>
<evidence type="ECO:0000256" key="8">
    <source>
        <dbReference type="ARBA" id="ARBA00023169"/>
    </source>
</evidence>
<keyword evidence="3" id="KW-1003">Cell membrane</keyword>
<comment type="similarity">
    <text evidence="2">Belongs to the bacterial sugar transferase family.</text>
</comment>
<evidence type="ECO:0000259" key="10">
    <source>
        <dbReference type="Pfam" id="PF02397"/>
    </source>
</evidence>
<evidence type="ECO:0000256" key="2">
    <source>
        <dbReference type="ARBA" id="ARBA00006464"/>
    </source>
</evidence>
<evidence type="ECO:0000256" key="9">
    <source>
        <dbReference type="SAM" id="Phobius"/>
    </source>
</evidence>
<evidence type="ECO:0000256" key="1">
    <source>
        <dbReference type="ARBA" id="ARBA00004236"/>
    </source>
</evidence>
<sequence>MTFEDLSEKPARMRVARPESRISRRAFYRNGAKRCLDITLVLISLPISLPLILGMMVLVAIAGGNPVYRQKRLGRGGRVFDMFKIRTMVPGADALLEDHLCKNPEARREWDESQKLKYDPRITPLGCFLRKSSLDELPQLLNVLKGDMSLVGPRPMMVEQRAIYPGTAYFELRPGITGPWQVSDRNQSSFAQRAAFDRDYLMSLSLSGDLSILCRTVSVVLRGTGY</sequence>
<dbReference type="Proteomes" id="UP000184191">
    <property type="component" value="Unassembled WGS sequence"/>
</dbReference>
<protein>
    <submittedName>
        <fullName evidence="11">Sugar transferase involved in LPS biosynthesis (Colanic, teichoic acid)</fullName>
    </submittedName>
</protein>
<feature type="transmembrane region" description="Helical" evidence="9">
    <location>
        <begin position="38"/>
        <end position="62"/>
    </location>
</feature>
<reference evidence="12" key="1">
    <citation type="submission" date="2016-11" db="EMBL/GenBank/DDBJ databases">
        <authorList>
            <person name="Varghese N."/>
            <person name="Submissions S."/>
        </authorList>
    </citation>
    <scope>NUCLEOTIDE SEQUENCE [LARGE SCALE GENOMIC DNA]</scope>
    <source>
        <strain evidence="12">DSM 29327</strain>
    </source>
</reference>
<keyword evidence="5 9" id="KW-0812">Transmembrane</keyword>
<evidence type="ECO:0000256" key="7">
    <source>
        <dbReference type="ARBA" id="ARBA00023136"/>
    </source>
</evidence>
<dbReference type="GO" id="GO:0016780">
    <property type="term" value="F:phosphotransferase activity, for other substituted phosphate groups"/>
    <property type="evidence" value="ECO:0007669"/>
    <property type="project" value="TreeGrafter"/>
</dbReference>
<evidence type="ECO:0000256" key="5">
    <source>
        <dbReference type="ARBA" id="ARBA00022692"/>
    </source>
</evidence>
<proteinExistence type="inferred from homology"/>
<dbReference type="GO" id="GO:0005886">
    <property type="term" value="C:plasma membrane"/>
    <property type="evidence" value="ECO:0007669"/>
    <property type="project" value="UniProtKB-SubCell"/>
</dbReference>
<evidence type="ECO:0000256" key="6">
    <source>
        <dbReference type="ARBA" id="ARBA00022989"/>
    </source>
</evidence>
<dbReference type="InterPro" id="IPR003362">
    <property type="entry name" value="Bact_transf"/>
</dbReference>
<keyword evidence="7 9" id="KW-0472">Membrane</keyword>
<evidence type="ECO:0000256" key="4">
    <source>
        <dbReference type="ARBA" id="ARBA00022679"/>
    </source>
</evidence>
<dbReference type="OrthoDB" id="9808602at2"/>
<keyword evidence="12" id="KW-1185">Reference proteome</keyword>